<reference evidence="3" key="1">
    <citation type="journal article" date="2020" name="Stud. Mycol.">
        <title>101 Dothideomycetes genomes: a test case for predicting lifestyles and emergence of pathogens.</title>
        <authorList>
            <person name="Haridas S."/>
            <person name="Albert R."/>
            <person name="Binder M."/>
            <person name="Bloem J."/>
            <person name="Labutti K."/>
            <person name="Salamov A."/>
            <person name="Andreopoulos B."/>
            <person name="Baker S."/>
            <person name="Barry K."/>
            <person name="Bills G."/>
            <person name="Bluhm B."/>
            <person name="Cannon C."/>
            <person name="Castanera R."/>
            <person name="Culley D."/>
            <person name="Daum C."/>
            <person name="Ezra D."/>
            <person name="Gonzalez J."/>
            <person name="Henrissat B."/>
            <person name="Kuo A."/>
            <person name="Liang C."/>
            <person name="Lipzen A."/>
            <person name="Lutzoni F."/>
            <person name="Magnuson J."/>
            <person name="Mondo S."/>
            <person name="Nolan M."/>
            <person name="Ohm R."/>
            <person name="Pangilinan J."/>
            <person name="Park H.-J."/>
            <person name="Ramirez L."/>
            <person name="Alfaro M."/>
            <person name="Sun H."/>
            <person name="Tritt A."/>
            <person name="Yoshinaga Y."/>
            <person name="Zwiers L.-H."/>
            <person name="Turgeon B."/>
            <person name="Goodwin S."/>
            <person name="Spatafora J."/>
            <person name="Crous P."/>
            <person name="Grigoriev I."/>
        </authorList>
    </citation>
    <scope>NUCLEOTIDE SEQUENCE</scope>
    <source>
        <strain evidence="3">CBS 627.86</strain>
    </source>
</reference>
<dbReference type="Gene3D" id="1.25.40.20">
    <property type="entry name" value="Ankyrin repeat-containing domain"/>
    <property type="match status" value="2"/>
</dbReference>
<dbReference type="PANTHER" id="PTHR24166">
    <property type="entry name" value="ROLLING PEBBLES, ISOFORM B"/>
    <property type="match status" value="1"/>
</dbReference>
<keyword evidence="1" id="KW-0677">Repeat</keyword>
<evidence type="ECO:0000313" key="4">
    <source>
        <dbReference type="Proteomes" id="UP000799770"/>
    </source>
</evidence>
<dbReference type="AlphaFoldDB" id="A0A6A5ZS12"/>
<accession>A0A6A5ZS12</accession>
<protein>
    <submittedName>
        <fullName evidence="3">Ankyrin repeat-containing domain protein</fullName>
    </submittedName>
</protein>
<organism evidence="3 4">
    <name type="scientific">Lophiotrema nucula</name>
    <dbReference type="NCBI Taxonomy" id="690887"/>
    <lineage>
        <taxon>Eukaryota</taxon>
        <taxon>Fungi</taxon>
        <taxon>Dikarya</taxon>
        <taxon>Ascomycota</taxon>
        <taxon>Pezizomycotina</taxon>
        <taxon>Dothideomycetes</taxon>
        <taxon>Pleosporomycetidae</taxon>
        <taxon>Pleosporales</taxon>
        <taxon>Lophiotremataceae</taxon>
        <taxon>Lophiotrema</taxon>
    </lineage>
</organism>
<dbReference type="Pfam" id="PF12796">
    <property type="entry name" value="Ank_2"/>
    <property type="match status" value="1"/>
</dbReference>
<evidence type="ECO:0000313" key="3">
    <source>
        <dbReference type="EMBL" id="KAF2122036.1"/>
    </source>
</evidence>
<keyword evidence="4" id="KW-1185">Reference proteome</keyword>
<evidence type="ECO:0000256" key="1">
    <source>
        <dbReference type="ARBA" id="ARBA00022737"/>
    </source>
</evidence>
<gene>
    <name evidence="3" type="ORF">BDV96DRAFT_640105</name>
</gene>
<keyword evidence="2" id="KW-0040">ANK repeat</keyword>
<dbReference type="PANTHER" id="PTHR24166:SF48">
    <property type="entry name" value="PROTEIN VAPYRIN"/>
    <property type="match status" value="1"/>
</dbReference>
<dbReference type="InterPro" id="IPR036770">
    <property type="entry name" value="Ankyrin_rpt-contain_sf"/>
</dbReference>
<dbReference type="InterPro" id="IPR050889">
    <property type="entry name" value="Dendritic_Spine_Reg/Scaffold"/>
</dbReference>
<dbReference type="EMBL" id="ML977311">
    <property type="protein sequence ID" value="KAF2122036.1"/>
    <property type="molecule type" value="Genomic_DNA"/>
</dbReference>
<evidence type="ECO:0000256" key="2">
    <source>
        <dbReference type="ARBA" id="ARBA00023043"/>
    </source>
</evidence>
<name>A0A6A5ZS12_9PLEO</name>
<dbReference type="OrthoDB" id="4772757at2759"/>
<proteinExistence type="predicted"/>
<dbReference type="SMART" id="SM00248">
    <property type="entry name" value="ANK"/>
    <property type="match status" value="5"/>
</dbReference>
<dbReference type="InterPro" id="IPR002110">
    <property type="entry name" value="Ankyrin_rpt"/>
</dbReference>
<dbReference type="SUPFAM" id="SSF48403">
    <property type="entry name" value="Ankyrin repeat"/>
    <property type="match status" value="1"/>
</dbReference>
<sequence length="598" mass="67264">MSLKLPPEVLRNILDHAVCHDDEEVFTVLRWREVNRLFEREVTTAFVNHRLTSLNDLPSRCLDRMSPDFKRVLVQEILIGYDPRARNDFASYVYAVADDLASFSITTRDSRTLSLIRPEGLIDEVCQAIVYARKYCSCNRLVFDPEHSCRLNGQRSNLRNTVRKTSFLVAVIRNRVKVVRALLCAGFPPEVECPIFRNPLKWAAQLGHTDIIELLLEASVDRRNNIQRTEFALKLAAQAGQVEVLHLLLSPKYELNISQRAVDDAVTSAAAKGEFDAVKCILKLRPQVHPISANAICLSAAKRGRADIVEALLDGVEGLAQWNPLGVLEVAARRGHLKICQNLIKRGLVESVRERSNVLSMGVALGGSIPVLKLLWSQGMELSRPAEVFVISAERGHLAMLHLALINSFDQFHGEPNQLTYLALLAAIAQNHLEAVRILYPRTIFVRAQLQTSRSARRDRPMSSELFLDLDEDDCGDDTAIAPLVMAIDSGNVEMAKLLMSMGDFLPVEEFLAMNFCTEARKRRERQLRNFRARLRLDRRYGLKTYSAPQWKVDEALEVVKEYGQSATTEKYNAWKESVSEVGVKWPVSVAAEVVVAG</sequence>
<dbReference type="Proteomes" id="UP000799770">
    <property type="component" value="Unassembled WGS sequence"/>
</dbReference>